<dbReference type="EMBL" id="JAENIG010000006">
    <property type="protein sequence ID" value="MBK1855333.1"/>
    <property type="molecule type" value="Genomic_DNA"/>
</dbReference>
<dbReference type="Proteomes" id="UP000634206">
    <property type="component" value="Unassembled WGS sequence"/>
</dbReference>
<evidence type="ECO:0000313" key="1">
    <source>
        <dbReference type="EMBL" id="MBK1855333.1"/>
    </source>
</evidence>
<sequence>MSKCPWSDPEKIAALSRTEIGEQLAARVAAQLVADNGQAGIWQSHQSYCGHGLVFADGKICLVSVHDGDVLYGPRLLEWQQPDTFVIWLSRQSDFTLSGADRSVPELFTKSRFRRNNQRLTRAKLEHYVLDSAGR</sequence>
<gene>
    <name evidence="1" type="ORF">JIN83_10210</name>
</gene>
<dbReference type="AlphaFoldDB" id="A0AAE2SBC8"/>
<keyword evidence="2" id="KW-1185">Reference proteome</keyword>
<protein>
    <submittedName>
        <fullName evidence="1">Uncharacterized protein</fullName>
    </submittedName>
</protein>
<name>A0AAE2SBC8_9BACT</name>
<evidence type="ECO:0000313" key="2">
    <source>
        <dbReference type="Proteomes" id="UP000634206"/>
    </source>
</evidence>
<reference evidence="1" key="1">
    <citation type="submission" date="2021-01" db="EMBL/GenBank/DDBJ databases">
        <title>Modified the classification status of verrucomicrobia.</title>
        <authorList>
            <person name="Feng X."/>
        </authorList>
    </citation>
    <scope>NUCLEOTIDE SEQUENCE</scope>
    <source>
        <strain evidence="1">5K15</strain>
    </source>
</reference>
<dbReference type="RefSeq" id="WP_309489946.1">
    <property type="nucleotide sequence ID" value="NZ_JAENIG010000006.1"/>
</dbReference>
<comment type="caution">
    <text evidence="1">The sequence shown here is derived from an EMBL/GenBank/DDBJ whole genome shotgun (WGS) entry which is preliminary data.</text>
</comment>
<proteinExistence type="predicted"/>
<organism evidence="1 2">
    <name type="scientific">Oceaniferula flava</name>
    <dbReference type="NCBI Taxonomy" id="2800421"/>
    <lineage>
        <taxon>Bacteria</taxon>
        <taxon>Pseudomonadati</taxon>
        <taxon>Verrucomicrobiota</taxon>
        <taxon>Verrucomicrobiia</taxon>
        <taxon>Verrucomicrobiales</taxon>
        <taxon>Verrucomicrobiaceae</taxon>
        <taxon>Oceaniferula</taxon>
    </lineage>
</organism>
<accession>A0AAE2SBC8</accession>